<dbReference type="PANTHER" id="PTHR47592:SF27">
    <property type="entry name" value="OS08G0421700 PROTEIN"/>
    <property type="match status" value="1"/>
</dbReference>
<evidence type="ECO:0000313" key="3">
    <source>
        <dbReference type="Proteomes" id="UP001188597"/>
    </source>
</evidence>
<dbReference type="EMBL" id="JAVXUP010002768">
    <property type="protein sequence ID" value="KAK3001526.1"/>
    <property type="molecule type" value="Genomic_DNA"/>
</dbReference>
<dbReference type="Proteomes" id="UP001188597">
    <property type="component" value="Unassembled WGS sequence"/>
</dbReference>
<organism evidence="2 3">
    <name type="scientific">Escallonia herrerae</name>
    <dbReference type="NCBI Taxonomy" id="1293975"/>
    <lineage>
        <taxon>Eukaryota</taxon>
        <taxon>Viridiplantae</taxon>
        <taxon>Streptophyta</taxon>
        <taxon>Embryophyta</taxon>
        <taxon>Tracheophyta</taxon>
        <taxon>Spermatophyta</taxon>
        <taxon>Magnoliopsida</taxon>
        <taxon>eudicotyledons</taxon>
        <taxon>Gunneridae</taxon>
        <taxon>Pentapetalae</taxon>
        <taxon>asterids</taxon>
        <taxon>campanulids</taxon>
        <taxon>Escalloniales</taxon>
        <taxon>Escalloniaceae</taxon>
        <taxon>Escallonia</taxon>
    </lineage>
</organism>
<reference evidence="2" key="1">
    <citation type="submission" date="2022-12" db="EMBL/GenBank/DDBJ databases">
        <title>Draft genome assemblies for two species of Escallonia (Escalloniales).</title>
        <authorList>
            <person name="Chanderbali A."/>
            <person name="Dervinis C."/>
            <person name="Anghel I."/>
            <person name="Soltis D."/>
            <person name="Soltis P."/>
            <person name="Zapata F."/>
        </authorList>
    </citation>
    <scope>NUCLEOTIDE SEQUENCE</scope>
    <source>
        <strain evidence="2">UCBG64.0493</strain>
        <tissue evidence="2">Leaf</tissue>
    </source>
</reference>
<proteinExistence type="predicted"/>
<dbReference type="Pfam" id="PF14223">
    <property type="entry name" value="Retrotran_gag_2"/>
    <property type="match status" value="1"/>
</dbReference>
<feature type="compositionally biased region" description="Polar residues" evidence="1">
    <location>
        <begin position="423"/>
        <end position="444"/>
    </location>
</feature>
<evidence type="ECO:0000313" key="2">
    <source>
        <dbReference type="EMBL" id="KAK3001526.1"/>
    </source>
</evidence>
<dbReference type="PANTHER" id="PTHR47592">
    <property type="entry name" value="PBF68 PROTEIN"/>
    <property type="match status" value="1"/>
</dbReference>
<evidence type="ECO:0000256" key="1">
    <source>
        <dbReference type="SAM" id="MobiDB-lite"/>
    </source>
</evidence>
<dbReference type="AlphaFoldDB" id="A0AA88V3W6"/>
<protein>
    <submittedName>
        <fullName evidence="2">Uncharacterized protein</fullName>
    </submittedName>
</protein>
<accession>A0AA88V3W6</accession>
<comment type="caution">
    <text evidence="2">The sequence shown here is derived from an EMBL/GenBank/DDBJ whole genome shotgun (WGS) entry which is preliminary data.</text>
</comment>
<sequence>MLTATRAIPDLTKVEPFNGLKFKCWQSKLLLILDIAKVDFVLTIPKPTLKEDTDPKDFEKEFSIWETSDKICKGMILNSLSNELYDVYCSYAHASVIWNALNKKYVVEDASTKKYAIGNFLQFQMSEEKDVSSQIHESHLVVAKLTKEGMPLPEPFVTGSLIEKLPESWSDYKSMMKHKRKDMTLEDVIVHIRIEKKNRSREKAAQAKEFALKANLIEERHDRPHGNHNRAAYRFLVLKSDVLDSNTIIELKDAEFFENVFPLKTKVDKQISEKEPQLKAGEGSEIEIRRNFNPEDWDLNVEDIINVHEELSSETSMVSCQPPPISESNSDSLEILAENPMPKIHASVVAIESVLPHSQGINSSDNHIIHSLSEPSLNGPKVDTWLVEPFNKLDKISSLVAKDLQSNPFHLPKATYQVESAPALSSQTNPSHLLTLTEGQPIQD</sequence>
<feature type="region of interest" description="Disordered" evidence="1">
    <location>
        <begin position="420"/>
        <end position="444"/>
    </location>
</feature>
<gene>
    <name evidence="2" type="ORF">RJ639_020285</name>
</gene>
<name>A0AA88V3W6_9ASTE</name>
<keyword evidence="3" id="KW-1185">Reference proteome</keyword>